<dbReference type="SUPFAM" id="SSF49870">
    <property type="entry name" value="Osmotin, thaumatin-like protein"/>
    <property type="match status" value="1"/>
</dbReference>
<feature type="chain" id="PRO_5044756362" description="Thaumatin-like protein" evidence="2">
    <location>
        <begin position="23"/>
        <end position="348"/>
    </location>
</feature>
<dbReference type="PRINTS" id="PR00347">
    <property type="entry name" value="THAUMATIN"/>
</dbReference>
<dbReference type="InterPro" id="IPR037176">
    <property type="entry name" value="Osmotin/thaumatin-like_sf"/>
</dbReference>
<dbReference type="InterPro" id="IPR017949">
    <property type="entry name" value="Thaumatin_CS"/>
</dbReference>
<feature type="region of interest" description="Disordered" evidence="1">
    <location>
        <begin position="258"/>
        <end position="282"/>
    </location>
</feature>
<feature type="compositionally biased region" description="Polar residues" evidence="1">
    <location>
        <begin position="271"/>
        <end position="280"/>
    </location>
</feature>
<sequence>MADELLVIFLLVSYLFVSGVTSRNFTIENKCDYTVWPATFNSPGSINSLSTTGFTLRKGEARVINAPLSWTGRFWGRTFCSTNSTGSFSCATGDCGTGKVECSAASAGSSFPATLAEFSLDTIDYYDVSVVNGYNLPISIVPQEDKTCNSTGCVVDMNVTCPFELRVTASNTSLIACMNACQKLKLPEYCCTDDYASPDKCKPSLYSQNFKSVCPRAYSYVYDDTSSTFSCASNNYAITFCPSTILSTTNSSVADSPFPAQTKDGGLGPPTGSQPTNEATTEQKKKLSWKLKLIMGTLSLNPFDSNLMRIATPLFKRLFSYYRSFSSFSCDDHYYSGNNSEGTECKKK</sequence>
<feature type="signal peptide" evidence="2">
    <location>
        <begin position="1"/>
        <end position="22"/>
    </location>
</feature>
<dbReference type="Gene3D" id="2.60.110.10">
    <property type="entry name" value="Thaumatin"/>
    <property type="match status" value="1"/>
</dbReference>
<evidence type="ECO:0000313" key="4">
    <source>
        <dbReference type="Proteomes" id="UP001642260"/>
    </source>
</evidence>
<proteinExistence type="predicted"/>
<dbReference type="Proteomes" id="UP001642260">
    <property type="component" value="Unassembled WGS sequence"/>
</dbReference>
<evidence type="ECO:0000256" key="2">
    <source>
        <dbReference type="SAM" id="SignalP"/>
    </source>
</evidence>
<dbReference type="CDD" id="cd09218">
    <property type="entry name" value="TLP-PA"/>
    <property type="match status" value="1"/>
</dbReference>
<gene>
    <name evidence="3" type="ORF">ERUC_LOCUS21060</name>
</gene>
<accession>A0ABC8K8S5</accession>
<dbReference type="PROSITE" id="PS51367">
    <property type="entry name" value="THAUMATIN_2"/>
    <property type="match status" value="1"/>
</dbReference>
<organism evidence="3 4">
    <name type="scientific">Eruca vesicaria subsp. sativa</name>
    <name type="common">Garden rocket</name>
    <name type="synonym">Eruca sativa</name>
    <dbReference type="NCBI Taxonomy" id="29727"/>
    <lineage>
        <taxon>Eukaryota</taxon>
        <taxon>Viridiplantae</taxon>
        <taxon>Streptophyta</taxon>
        <taxon>Embryophyta</taxon>
        <taxon>Tracheophyta</taxon>
        <taxon>Spermatophyta</taxon>
        <taxon>Magnoliopsida</taxon>
        <taxon>eudicotyledons</taxon>
        <taxon>Gunneridae</taxon>
        <taxon>Pentapetalae</taxon>
        <taxon>rosids</taxon>
        <taxon>malvids</taxon>
        <taxon>Brassicales</taxon>
        <taxon>Brassicaceae</taxon>
        <taxon>Brassiceae</taxon>
        <taxon>Eruca</taxon>
    </lineage>
</organism>
<name>A0ABC8K8S5_ERUVS</name>
<protein>
    <recommendedName>
        <fullName evidence="5">Thaumatin-like protein</fullName>
    </recommendedName>
</protein>
<evidence type="ECO:0008006" key="5">
    <source>
        <dbReference type="Google" id="ProtNLM"/>
    </source>
</evidence>
<dbReference type="SMART" id="SM00205">
    <property type="entry name" value="THN"/>
    <property type="match status" value="1"/>
</dbReference>
<dbReference type="PANTHER" id="PTHR31048">
    <property type="entry name" value="OS03G0233200 PROTEIN"/>
    <property type="match status" value="1"/>
</dbReference>
<keyword evidence="4" id="KW-1185">Reference proteome</keyword>
<dbReference type="Pfam" id="PF00314">
    <property type="entry name" value="Thaumatin"/>
    <property type="match status" value="1"/>
</dbReference>
<dbReference type="FunFam" id="2.60.110.10:FF:000004">
    <property type="entry name" value="THAUMATIN-LIKE PROTEIN 1"/>
    <property type="match status" value="1"/>
</dbReference>
<keyword evidence="2" id="KW-0732">Signal</keyword>
<dbReference type="AlphaFoldDB" id="A0ABC8K8S5"/>
<evidence type="ECO:0000313" key="3">
    <source>
        <dbReference type="EMBL" id="CAH8355305.1"/>
    </source>
</evidence>
<dbReference type="PROSITE" id="PS00316">
    <property type="entry name" value="THAUMATIN_1"/>
    <property type="match status" value="1"/>
</dbReference>
<evidence type="ECO:0000256" key="1">
    <source>
        <dbReference type="SAM" id="MobiDB-lite"/>
    </source>
</evidence>
<comment type="caution">
    <text evidence="3">The sequence shown here is derived from an EMBL/GenBank/DDBJ whole genome shotgun (WGS) entry which is preliminary data.</text>
</comment>
<reference evidence="3 4" key="1">
    <citation type="submission" date="2022-03" db="EMBL/GenBank/DDBJ databases">
        <authorList>
            <person name="Macdonald S."/>
            <person name="Ahmed S."/>
            <person name="Newling K."/>
        </authorList>
    </citation>
    <scope>NUCLEOTIDE SEQUENCE [LARGE SCALE GENOMIC DNA]</scope>
</reference>
<dbReference type="EMBL" id="CAKOAT010206265">
    <property type="protein sequence ID" value="CAH8355305.1"/>
    <property type="molecule type" value="Genomic_DNA"/>
</dbReference>
<dbReference type="InterPro" id="IPR001938">
    <property type="entry name" value="Thaumatin"/>
</dbReference>